<name>A0A3N2CV56_9ACTN</name>
<evidence type="ECO:0000313" key="2">
    <source>
        <dbReference type="Proteomes" id="UP000281738"/>
    </source>
</evidence>
<protein>
    <submittedName>
        <fullName evidence="1">Uncharacterized protein</fullName>
    </submittedName>
</protein>
<evidence type="ECO:0000313" key="1">
    <source>
        <dbReference type="EMBL" id="ROR91298.1"/>
    </source>
</evidence>
<proteinExistence type="predicted"/>
<accession>A0A3N2CV56</accession>
<sequence>MVREGVSPEQVEATLGALRSFEIDGRRVGVVAGQDLGLLERFAPIPTSIQRIQFELPG</sequence>
<comment type="caution">
    <text evidence="1">The sequence shown here is derived from an EMBL/GenBank/DDBJ whole genome shotgun (WGS) entry which is preliminary data.</text>
</comment>
<dbReference type="EMBL" id="RKHO01000001">
    <property type="protein sequence ID" value="ROR91298.1"/>
    <property type="molecule type" value="Genomic_DNA"/>
</dbReference>
<organism evidence="1 2">
    <name type="scientific">Nocardioides aurantiacus</name>
    <dbReference type="NCBI Taxonomy" id="86796"/>
    <lineage>
        <taxon>Bacteria</taxon>
        <taxon>Bacillati</taxon>
        <taxon>Actinomycetota</taxon>
        <taxon>Actinomycetes</taxon>
        <taxon>Propionibacteriales</taxon>
        <taxon>Nocardioidaceae</taxon>
        <taxon>Nocardioides</taxon>
    </lineage>
</organism>
<dbReference type="Proteomes" id="UP000281738">
    <property type="component" value="Unassembled WGS sequence"/>
</dbReference>
<reference evidence="1 2" key="1">
    <citation type="submission" date="2018-11" db="EMBL/GenBank/DDBJ databases">
        <title>Sequencing the genomes of 1000 actinobacteria strains.</title>
        <authorList>
            <person name="Klenk H.-P."/>
        </authorList>
    </citation>
    <scope>NUCLEOTIDE SEQUENCE [LARGE SCALE GENOMIC DNA]</scope>
    <source>
        <strain evidence="1 2">DSM 12652</strain>
    </source>
</reference>
<keyword evidence="2" id="KW-1185">Reference proteome</keyword>
<gene>
    <name evidence="1" type="ORF">EDD33_2164</name>
</gene>
<dbReference type="AlphaFoldDB" id="A0A3N2CV56"/>
<dbReference type="RefSeq" id="WP_170169784.1">
    <property type="nucleotide sequence ID" value="NZ_RKHO01000001.1"/>
</dbReference>